<evidence type="ECO:0000313" key="2">
    <source>
        <dbReference type="EMBL" id="GLQ06443.1"/>
    </source>
</evidence>
<comment type="caution">
    <text evidence="2">The sequence shown here is derived from an EMBL/GenBank/DDBJ whole genome shotgun (WGS) entry which is preliminary data.</text>
</comment>
<dbReference type="InterPro" id="IPR026289">
    <property type="entry name" value="SBP_TakP-like"/>
</dbReference>
<sequence>MDRRSVLTGAAGLAVGAATFAKPAIAQGKRELKMVTTWPKNFPGLGTGAQRFADRITKASDGKLTVKVFAAGELVPAFESFDAVSQGTADMYHGADYYWKGKSQAYNFFASVPFGLTANEMDAWIHHSGGQELWDELGSQFGIKHLLCGNTGVQWGGWFTKEINSLEDMKGLKMRMPGLGGDVLNKIGANALALPGGEIYPALQSGAIDATEWVGPWNDLAFGFYKVAKYYYYPGFHEPGSSLGVGINSKVWEGFSESEKALVQDAATAENNYLYAEFNARNGAALETLVTKHGVQIKKTADDILNAMGEASGQVMADVANTDKITRKVYDSFVSFRKNAIAMGKYADEAYAKARRLPFKYGG</sequence>
<dbReference type="Pfam" id="PF03480">
    <property type="entry name" value="DctP"/>
    <property type="match status" value="1"/>
</dbReference>
<keyword evidence="3" id="KW-1185">Reference proteome</keyword>
<dbReference type="PIRSF" id="PIRSF039026">
    <property type="entry name" value="SiaP"/>
    <property type="match status" value="1"/>
</dbReference>
<accession>A0ABQ5U3P8</accession>
<proteinExistence type="predicted"/>
<gene>
    <name evidence="2" type="ORF">GCM10007924_16640</name>
</gene>
<name>A0ABQ5U3P8_9PROT</name>
<dbReference type="RefSeq" id="WP_169560509.1">
    <property type="nucleotide sequence ID" value="NZ_BSNF01000006.1"/>
</dbReference>
<dbReference type="Gene3D" id="3.40.190.10">
    <property type="entry name" value="Periplasmic binding protein-like II"/>
    <property type="match status" value="1"/>
</dbReference>
<reference evidence="2" key="1">
    <citation type="journal article" date="2014" name="Int. J. Syst. Evol. Microbiol.">
        <title>Complete genome of a new Firmicutes species belonging to the dominant human colonic microbiota ('Ruminococcus bicirculans') reveals two chromosomes and a selective capacity to utilize plant glucans.</title>
        <authorList>
            <consortium name="NISC Comparative Sequencing Program"/>
            <person name="Wegmann U."/>
            <person name="Louis P."/>
            <person name="Goesmann A."/>
            <person name="Henrissat B."/>
            <person name="Duncan S.H."/>
            <person name="Flint H.J."/>
        </authorList>
    </citation>
    <scope>NUCLEOTIDE SEQUENCE</scope>
    <source>
        <strain evidence="2">NBRC 103408</strain>
    </source>
</reference>
<organism evidence="2 3">
    <name type="scientific">Sneathiella chinensis</name>
    <dbReference type="NCBI Taxonomy" id="349750"/>
    <lineage>
        <taxon>Bacteria</taxon>
        <taxon>Pseudomonadati</taxon>
        <taxon>Pseudomonadota</taxon>
        <taxon>Alphaproteobacteria</taxon>
        <taxon>Sneathiellales</taxon>
        <taxon>Sneathiellaceae</taxon>
        <taxon>Sneathiella</taxon>
    </lineage>
</organism>
<protein>
    <submittedName>
        <fullName evidence="2">C4-dicarboxylate ABC transporter</fullName>
    </submittedName>
</protein>
<evidence type="ECO:0000313" key="3">
    <source>
        <dbReference type="Proteomes" id="UP001161409"/>
    </source>
</evidence>
<dbReference type="NCBIfam" id="NF037995">
    <property type="entry name" value="TRAP_S1"/>
    <property type="match status" value="1"/>
</dbReference>
<dbReference type="EMBL" id="BSNF01000006">
    <property type="protein sequence ID" value="GLQ06443.1"/>
    <property type="molecule type" value="Genomic_DNA"/>
</dbReference>
<dbReference type="Proteomes" id="UP001161409">
    <property type="component" value="Unassembled WGS sequence"/>
</dbReference>
<dbReference type="PANTHER" id="PTHR33376:SF5">
    <property type="entry name" value="EXTRACYTOPLASMIC SOLUTE RECEPTOR PROTEIN"/>
    <property type="match status" value="1"/>
</dbReference>
<keyword evidence="1" id="KW-0732">Signal</keyword>
<reference evidence="2" key="2">
    <citation type="submission" date="2023-01" db="EMBL/GenBank/DDBJ databases">
        <title>Draft genome sequence of Sneathiella chinensis strain NBRC 103408.</title>
        <authorList>
            <person name="Sun Q."/>
            <person name="Mori K."/>
        </authorList>
    </citation>
    <scope>NUCLEOTIDE SEQUENCE</scope>
    <source>
        <strain evidence="2">NBRC 103408</strain>
    </source>
</reference>
<evidence type="ECO:0000256" key="1">
    <source>
        <dbReference type="ARBA" id="ARBA00022729"/>
    </source>
</evidence>
<dbReference type="Gene3D" id="3.40.190.170">
    <property type="entry name" value="Bacterial extracellular solute-binding protein, family 7"/>
    <property type="match status" value="1"/>
</dbReference>
<dbReference type="InterPro" id="IPR018389">
    <property type="entry name" value="DctP_fam"/>
</dbReference>
<dbReference type="CDD" id="cd13604">
    <property type="entry name" value="PBP2_TRAP_ketoacid_lactate_like"/>
    <property type="match status" value="1"/>
</dbReference>
<dbReference type="PANTHER" id="PTHR33376">
    <property type="match status" value="1"/>
</dbReference>
<dbReference type="InterPro" id="IPR038404">
    <property type="entry name" value="TRAP_DctP_sf"/>
</dbReference>